<dbReference type="AlphaFoldDB" id="A0A6J7FXX4"/>
<name>A0A6J7FXX4_9ZZZZ</name>
<accession>A0A6J7FXX4</accession>
<dbReference type="EMBL" id="CAFBMK010000010">
    <property type="protein sequence ID" value="CAB4896489.1"/>
    <property type="molecule type" value="Genomic_DNA"/>
</dbReference>
<organism evidence="1">
    <name type="scientific">freshwater metagenome</name>
    <dbReference type="NCBI Taxonomy" id="449393"/>
    <lineage>
        <taxon>unclassified sequences</taxon>
        <taxon>metagenomes</taxon>
        <taxon>ecological metagenomes</taxon>
    </lineage>
</organism>
<sequence>MADNIQIRDAAGGTRQVATDEVTPGVHVQRTKTTFGVDGGATDVSTASPLPTADTPVKTAVDAVKTAVDTLRAQVSTPLTNTELRAAAVPVDTEFGPAAVPTDTDANNAQPTVDARQSVFNGTTWERRRGVQEAQLLAAAVRSATVVSPTVTNVNGRTLRLSLWITANAQSATMLFQFRTIPLGLGGAPHLTQFSIAAGLTGFFHIDIGPGLTQNLGGAQNNIVSSQGTAASINTTLGRTFAVALVAQGAGDFNASVVYSLGV</sequence>
<reference evidence="1" key="1">
    <citation type="submission" date="2020-05" db="EMBL/GenBank/DDBJ databases">
        <authorList>
            <person name="Chiriac C."/>
            <person name="Salcher M."/>
            <person name="Ghai R."/>
            <person name="Kavagutti S V."/>
        </authorList>
    </citation>
    <scope>NUCLEOTIDE SEQUENCE</scope>
</reference>
<proteinExistence type="predicted"/>
<evidence type="ECO:0000313" key="1">
    <source>
        <dbReference type="EMBL" id="CAB4896489.1"/>
    </source>
</evidence>
<gene>
    <name evidence="1" type="ORF">UFOPK3564_00330</name>
</gene>
<protein>
    <submittedName>
        <fullName evidence="1">Unannotated protein</fullName>
    </submittedName>
</protein>